<dbReference type="Proteomes" id="UP000515220">
    <property type="component" value="Chromosome"/>
</dbReference>
<name>A0A6S6PFS8_ACEAC</name>
<accession>A0A6S6PFS8</accession>
<dbReference type="AlphaFoldDB" id="A0A6S6PFS8"/>
<evidence type="ECO:0000313" key="2">
    <source>
        <dbReference type="Proteomes" id="UP000515220"/>
    </source>
</evidence>
<sequence>MVRVPDGVPSVSAAMAGAAKYVAADRAAATAKDVKRICRLLKFPQQNLRGIGVYCTEITPEPVIRFT</sequence>
<proteinExistence type="predicted"/>
<organism evidence="1 2">
    <name type="scientific">Acetobacter aceti</name>
    <dbReference type="NCBI Taxonomy" id="435"/>
    <lineage>
        <taxon>Bacteria</taxon>
        <taxon>Pseudomonadati</taxon>
        <taxon>Pseudomonadota</taxon>
        <taxon>Alphaproteobacteria</taxon>
        <taxon>Acetobacterales</taxon>
        <taxon>Acetobacteraceae</taxon>
        <taxon>Acetobacter</taxon>
        <taxon>Acetobacter subgen. Acetobacter</taxon>
    </lineage>
</organism>
<gene>
    <name evidence="1" type="ORF">AAJCM20276_07630</name>
</gene>
<protein>
    <submittedName>
        <fullName evidence="1">Uncharacterized protein</fullName>
    </submittedName>
</protein>
<dbReference type="EMBL" id="AP023326">
    <property type="protein sequence ID" value="BCI66139.1"/>
    <property type="molecule type" value="Genomic_DNA"/>
</dbReference>
<evidence type="ECO:0000313" key="1">
    <source>
        <dbReference type="EMBL" id="BCI66139.1"/>
    </source>
</evidence>
<reference evidence="1 2" key="1">
    <citation type="submission" date="2020-07" db="EMBL/GenBank/DDBJ databases">
        <title>Complete Genome Sequence of an acetic acid bacterium, Acetobacter aceti JCM20276.</title>
        <authorList>
            <person name="Hirose Y."/>
            <person name="Mihara H."/>
        </authorList>
    </citation>
    <scope>NUCLEOTIDE SEQUENCE [LARGE SCALE GENOMIC DNA]</scope>
    <source>
        <strain evidence="1 2">JCM20276</strain>
    </source>
</reference>